<dbReference type="Pfam" id="PF00373">
    <property type="entry name" value="FERM_M"/>
    <property type="match status" value="1"/>
</dbReference>
<dbReference type="InterPro" id="IPR014352">
    <property type="entry name" value="FERM/acyl-CoA-bd_prot_sf"/>
</dbReference>
<dbReference type="GO" id="GO:0005886">
    <property type="term" value="C:plasma membrane"/>
    <property type="evidence" value="ECO:0007669"/>
    <property type="project" value="TreeGrafter"/>
</dbReference>
<dbReference type="Pfam" id="PF24522">
    <property type="entry name" value="KRIT1_FRMD8_FERM_C"/>
    <property type="match status" value="1"/>
</dbReference>
<organism evidence="4">
    <name type="scientific">Medioppia subpectinata</name>
    <dbReference type="NCBI Taxonomy" id="1979941"/>
    <lineage>
        <taxon>Eukaryota</taxon>
        <taxon>Metazoa</taxon>
        <taxon>Ecdysozoa</taxon>
        <taxon>Arthropoda</taxon>
        <taxon>Chelicerata</taxon>
        <taxon>Arachnida</taxon>
        <taxon>Acari</taxon>
        <taxon>Acariformes</taxon>
        <taxon>Sarcoptiformes</taxon>
        <taxon>Oribatida</taxon>
        <taxon>Brachypylina</taxon>
        <taxon>Oppioidea</taxon>
        <taxon>Oppiidae</taxon>
        <taxon>Medioppia</taxon>
    </lineage>
</organism>
<keyword evidence="2" id="KW-1133">Transmembrane helix</keyword>
<dbReference type="Gene3D" id="3.10.20.90">
    <property type="entry name" value="Phosphatidylinositol 3-kinase Catalytic Subunit, Chain A, domain 1"/>
    <property type="match status" value="1"/>
</dbReference>
<dbReference type="EMBL" id="CAJPIZ010005396">
    <property type="protein sequence ID" value="CAG2108564.1"/>
    <property type="molecule type" value="Genomic_DNA"/>
</dbReference>
<dbReference type="PANTHER" id="PTHR13283:SF10">
    <property type="entry name" value="FERM DOMAIN-CONTAINING PROTEIN 8"/>
    <property type="match status" value="1"/>
</dbReference>
<dbReference type="OrthoDB" id="2142533at2759"/>
<dbReference type="PROSITE" id="PS50057">
    <property type="entry name" value="FERM_3"/>
    <property type="match status" value="1"/>
</dbReference>
<feature type="transmembrane region" description="Helical" evidence="2">
    <location>
        <begin position="7"/>
        <end position="27"/>
    </location>
</feature>
<proteinExistence type="predicted"/>
<dbReference type="InterPro" id="IPR011993">
    <property type="entry name" value="PH-like_dom_sf"/>
</dbReference>
<evidence type="ECO:0000313" key="4">
    <source>
        <dbReference type="EMBL" id="CAD7628134.1"/>
    </source>
</evidence>
<feature type="domain" description="FERM" evidence="3">
    <location>
        <begin position="183"/>
        <end position="615"/>
    </location>
</feature>
<accession>A0A7R9KTT8</accession>
<evidence type="ECO:0000259" key="3">
    <source>
        <dbReference type="PROSITE" id="PS50057"/>
    </source>
</evidence>
<dbReference type="Gene3D" id="1.20.80.10">
    <property type="match status" value="1"/>
</dbReference>
<gene>
    <name evidence="4" type="ORF">OSB1V03_LOCUS8556</name>
</gene>
<dbReference type="CDD" id="cd14473">
    <property type="entry name" value="FERM_B-lobe"/>
    <property type="match status" value="1"/>
</dbReference>
<feature type="transmembrane region" description="Helical" evidence="2">
    <location>
        <begin position="120"/>
        <end position="144"/>
    </location>
</feature>
<name>A0A7R9KTT8_9ACAR</name>
<dbReference type="AlphaFoldDB" id="A0A7R9KTT8"/>
<dbReference type="InterPro" id="IPR003377">
    <property type="entry name" value="Cornichon"/>
</dbReference>
<evidence type="ECO:0000256" key="2">
    <source>
        <dbReference type="SAM" id="Phobius"/>
    </source>
</evidence>
<dbReference type="InterPro" id="IPR019748">
    <property type="entry name" value="FERM_central"/>
</dbReference>
<dbReference type="SMART" id="SM01398">
    <property type="entry name" value="Cornichon"/>
    <property type="match status" value="1"/>
</dbReference>
<dbReference type="Proteomes" id="UP000759131">
    <property type="component" value="Unassembled WGS sequence"/>
</dbReference>
<sequence>MSVDSSLFVFALFDTSALLFLTVYIVITLSDLECDYLNAHQCCNKLNKWVIPELISYAILVILLLFTNHWFLFILNGPMLSWIGYKYYSIPKGNIGFYDATEVHNRGNLKQLMKFSMIRLAFHLIHFFIYLYCMIIALIESYFVTRVAVNLKTSDSAKMSSKPTKTHLALKKADNYNHNDFDSKLMVCLMNRSAICLPVTERSEPLTGEDVLDKVYNQLRDQNIDYDKPLYFDPKYKNLFAIWVTSAYLELQLQPTHRPFTVLTNWDQLLFKHGPIELVTDPQLIRKDEPNLSFQRNVFCDKSRDNEIGVSDMGALRLLYFEAKLNVLDGRYPYDDYEQLAAYQAAIDLGPYDQNEHSIQYFRQHLNEFIPCNHVKGSDGNKINGLMRTLSRGTQTHRCAQRIVDKYRDISNHKWTDYDLLKAYLDICHTIPAYGSAYFSAQIERPIKSSFASLMSHFDLKVWVAVNKDGLHLISKEKPELLLSIDYDDLCWAVGCPQDSSDPNCIPCLFIQIPDESDKNTILQIFSRQYKLIESILHSFIEEAKAKSSSQPMSPSCDVTDSAQPIAAQRVITYESNPKLSLLRKKLSLATFDGSGQCINKTGSWVRSQHRKTIN</sequence>
<keyword evidence="2" id="KW-0812">Transmembrane</keyword>
<dbReference type="Pfam" id="PF03311">
    <property type="entry name" value="Cornichon"/>
    <property type="match status" value="1"/>
</dbReference>
<dbReference type="InterPro" id="IPR035963">
    <property type="entry name" value="FERM_2"/>
</dbReference>
<dbReference type="InterPro" id="IPR051594">
    <property type="entry name" value="KRIT1/FRMD8"/>
</dbReference>
<keyword evidence="5" id="KW-1185">Reference proteome</keyword>
<protein>
    <recommendedName>
        <fullName evidence="1">FERM domain-containing protein 8</fullName>
    </recommendedName>
</protein>
<keyword evidence="2" id="KW-0472">Membrane</keyword>
<dbReference type="GO" id="GO:0016192">
    <property type="term" value="P:vesicle-mediated transport"/>
    <property type="evidence" value="ECO:0007669"/>
    <property type="project" value="InterPro"/>
</dbReference>
<feature type="transmembrane region" description="Helical" evidence="2">
    <location>
        <begin position="54"/>
        <end position="75"/>
    </location>
</feature>
<dbReference type="Gene3D" id="2.30.29.30">
    <property type="entry name" value="Pleckstrin-homology domain (PH domain)/Phosphotyrosine-binding domain (PTB)"/>
    <property type="match status" value="1"/>
</dbReference>
<dbReference type="PANTHER" id="PTHR13283">
    <property type="entry name" value="KREV INTERACTION TRAPPED 1-RELATED"/>
    <property type="match status" value="1"/>
</dbReference>
<reference evidence="4" key="1">
    <citation type="submission" date="2020-11" db="EMBL/GenBank/DDBJ databases">
        <authorList>
            <person name="Tran Van P."/>
        </authorList>
    </citation>
    <scope>NUCLEOTIDE SEQUENCE</scope>
</reference>
<evidence type="ECO:0000313" key="5">
    <source>
        <dbReference type="Proteomes" id="UP000759131"/>
    </source>
</evidence>
<dbReference type="InterPro" id="IPR000299">
    <property type="entry name" value="FERM_domain"/>
</dbReference>
<dbReference type="InterPro" id="IPR057096">
    <property type="entry name" value="KRIT1_FRMD8_FERM_C"/>
</dbReference>
<dbReference type="SUPFAM" id="SSF47031">
    <property type="entry name" value="Second domain of FERM"/>
    <property type="match status" value="1"/>
</dbReference>
<evidence type="ECO:0000256" key="1">
    <source>
        <dbReference type="ARBA" id="ARBA00039547"/>
    </source>
</evidence>
<dbReference type="EMBL" id="OC859971">
    <property type="protein sequence ID" value="CAD7628134.1"/>
    <property type="molecule type" value="Genomic_DNA"/>
</dbReference>